<dbReference type="Gene3D" id="2.80.10.50">
    <property type="match status" value="1"/>
</dbReference>
<dbReference type="EMBL" id="JBANRG010000025">
    <property type="protein sequence ID" value="KAK7454069.1"/>
    <property type="molecule type" value="Genomic_DNA"/>
</dbReference>
<proteinExistence type="predicted"/>
<evidence type="ECO:0000256" key="1">
    <source>
        <dbReference type="SAM" id="Coils"/>
    </source>
</evidence>
<name>A0ABR1J8L2_9AGAR</name>
<feature type="coiled-coil region" evidence="1">
    <location>
        <begin position="497"/>
        <end position="524"/>
    </location>
</feature>
<sequence>MSLHLVPYNETMRLGMGFNSFTHQVCTDDVVKLSGGKGAATEQALRRLVDDPHEITWSAKFVDRVNEVIDGLNVSAALYIRCDATDSGETTPASFFDLHKFTESDINYWIQFKVTTQRFVCPSLTEFSPIENVPQSDFTRVYGDSFISGFTEGGEFNALISIKLRDTSKVEEVRGQLKAGMESKAAAGQGGDFGNGIDGETTIAVFRKGGGSIKEEKVEWWSLETLYAVAKEFPTRVPGFPVRMNAIVTKFTSLKSFRTANLMGTLPDYKMAGVYLSTLLDAYIDYKVMLRNISAVVSEVEKKQSELVAKDNLVEFTEMNRKAKEYYQRELDFNKQKVSGKHIASNTTTAVDDDASSEGSWDSVNQKGIKSSTGAASAVSVSDAGFRHPAQNDRTILTVMTSFLPRVPIPPNDLVPYKANIFGLEKARRDCRLEIVKILREIDTVAEDPEVASDPNRTWQCLSPSVFRMLLPTVKNLDKEKTAKEAILAVEASAKLQEELRYDLNEVKRTLKETEEKLRVNEQAVNELNPYGGWCPVPLDTPIRFRSYTTRQCMDYEFTCGREHRMWDAGTHPHQKWIITRAKTTGFYIRQLDSGRYLATDNAGADGRVYLTTQSHSGNVFTFEKQDGNTVLIHLADRNHLTMQPEGGKHGNGTHIVMSPHAKGDNDRWYVKNFGDLS</sequence>
<protein>
    <recommendedName>
        <fullName evidence="4">Ricin B lectin domain-containing protein</fullName>
    </recommendedName>
</protein>
<dbReference type="CDD" id="cd00161">
    <property type="entry name" value="beta-trefoil_Ricin-like"/>
    <property type="match status" value="1"/>
</dbReference>
<evidence type="ECO:0008006" key="4">
    <source>
        <dbReference type="Google" id="ProtNLM"/>
    </source>
</evidence>
<accession>A0ABR1J8L2</accession>
<gene>
    <name evidence="2" type="ORF">VKT23_011582</name>
</gene>
<keyword evidence="3" id="KW-1185">Reference proteome</keyword>
<keyword evidence="1" id="KW-0175">Coiled coil</keyword>
<dbReference type="InterPro" id="IPR035992">
    <property type="entry name" value="Ricin_B-like_lectins"/>
</dbReference>
<evidence type="ECO:0000313" key="3">
    <source>
        <dbReference type="Proteomes" id="UP001498398"/>
    </source>
</evidence>
<comment type="caution">
    <text evidence="2">The sequence shown here is derived from an EMBL/GenBank/DDBJ whole genome shotgun (WGS) entry which is preliminary data.</text>
</comment>
<reference evidence="2 3" key="1">
    <citation type="submission" date="2024-01" db="EMBL/GenBank/DDBJ databases">
        <title>A draft genome for the cacao thread blight pathogen Marasmiellus scandens.</title>
        <authorList>
            <person name="Baruah I.K."/>
            <person name="Leung J."/>
            <person name="Bukari Y."/>
            <person name="Amoako-Attah I."/>
            <person name="Meinhardt L.W."/>
            <person name="Bailey B.A."/>
            <person name="Cohen S.P."/>
        </authorList>
    </citation>
    <scope>NUCLEOTIDE SEQUENCE [LARGE SCALE GENOMIC DNA]</scope>
    <source>
        <strain evidence="2 3">GH-19</strain>
    </source>
</reference>
<organism evidence="2 3">
    <name type="scientific">Marasmiellus scandens</name>
    <dbReference type="NCBI Taxonomy" id="2682957"/>
    <lineage>
        <taxon>Eukaryota</taxon>
        <taxon>Fungi</taxon>
        <taxon>Dikarya</taxon>
        <taxon>Basidiomycota</taxon>
        <taxon>Agaricomycotina</taxon>
        <taxon>Agaricomycetes</taxon>
        <taxon>Agaricomycetidae</taxon>
        <taxon>Agaricales</taxon>
        <taxon>Marasmiineae</taxon>
        <taxon>Omphalotaceae</taxon>
        <taxon>Marasmiellus</taxon>
    </lineage>
</organism>
<dbReference type="SUPFAM" id="SSF50370">
    <property type="entry name" value="Ricin B-like lectins"/>
    <property type="match status" value="1"/>
</dbReference>
<evidence type="ECO:0000313" key="2">
    <source>
        <dbReference type="EMBL" id="KAK7454069.1"/>
    </source>
</evidence>
<dbReference type="Proteomes" id="UP001498398">
    <property type="component" value="Unassembled WGS sequence"/>
</dbReference>